<sequence length="181" mass="19805">MSHPTRQALVDAGLDLATSGGLSRLTVDAVVNKAGVAKGTFYVHFPDRTAFLVALHVQFYERLRDALLQAIAPLSPGAERLRKSMETYLDGCLHERAVKALLLEARSEPLIAAEVQRRSGEFAAIAQADFQAMGWPDAEISARFFAALGAETALVELETGRNEAARRALWHFARIEEASQE</sequence>
<dbReference type="InterPro" id="IPR050624">
    <property type="entry name" value="HTH-type_Tx_Regulator"/>
</dbReference>
<dbReference type="PANTHER" id="PTHR43479:SF11">
    <property type="entry name" value="ACREF_ENVCD OPERON REPRESSOR-RELATED"/>
    <property type="match status" value="1"/>
</dbReference>
<protein>
    <recommendedName>
        <fullName evidence="3">HTH tetR-type domain-containing protein</fullName>
    </recommendedName>
</protein>
<dbReference type="InterPro" id="IPR009057">
    <property type="entry name" value="Homeodomain-like_sf"/>
</dbReference>
<dbReference type="InterPro" id="IPR001647">
    <property type="entry name" value="HTH_TetR"/>
</dbReference>
<accession>A0A8J3I648</accession>
<dbReference type="Proteomes" id="UP000612362">
    <property type="component" value="Unassembled WGS sequence"/>
</dbReference>
<feature type="DNA-binding region" description="H-T-H motif" evidence="2">
    <location>
        <begin position="26"/>
        <end position="45"/>
    </location>
</feature>
<dbReference type="SUPFAM" id="SSF46689">
    <property type="entry name" value="Homeodomain-like"/>
    <property type="match status" value="1"/>
</dbReference>
<dbReference type="GO" id="GO:0003677">
    <property type="term" value="F:DNA binding"/>
    <property type="evidence" value="ECO:0007669"/>
    <property type="project" value="UniProtKB-UniRule"/>
</dbReference>
<keyword evidence="5" id="KW-1185">Reference proteome</keyword>
<gene>
    <name evidence="4" type="ORF">KSX_59610</name>
</gene>
<evidence type="ECO:0000313" key="5">
    <source>
        <dbReference type="Proteomes" id="UP000612362"/>
    </source>
</evidence>
<feature type="domain" description="HTH tetR-type" evidence="3">
    <location>
        <begin position="3"/>
        <end position="63"/>
    </location>
</feature>
<dbReference type="PANTHER" id="PTHR43479">
    <property type="entry name" value="ACREF/ENVCD OPERON REPRESSOR-RELATED"/>
    <property type="match status" value="1"/>
</dbReference>
<dbReference type="EMBL" id="BNJF01000003">
    <property type="protein sequence ID" value="GHO47798.1"/>
    <property type="molecule type" value="Genomic_DNA"/>
</dbReference>
<dbReference type="RefSeq" id="WP_220197034.1">
    <property type="nucleotide sequence ID" value="NZ_BNJF01000003.1"/>
</dbReference>
<comment type="caution">
    <text evidence="4">The sequence shown here is derived from an EMBL/GenBank/DDBJ whole genome shotgun (WGS) entry which is preliminary data.</text>
</comment>
<evidence type="ECO:0000256" key="1">
    <source>
        <dbReference type="ARBA" id="ARBA00023125"/>
    </source>
</evidence>
<dbReference type="AlphaFoldDB" id="A0A8J3I648"/>
<evidence type="ECO:0000313" key="4">
    <source>
        <dbReference type="EMBL" id="GHO47798.1"/>
    </source>
</evidence>
<dbReference type="PROSITE" id="PS50977">
    <property type="entry name" value="HTH_TETR_2"/>
    <property type="match status" value="1"/>
</dbReference>
<dbReference type="Pfam" id="PF00440">
    <property type="entry name" value="TetR_N"/>
    <property type="match status" value="1"/>
</dbReference>
<keyword evidence="1 2" id="KW-0238">DNA-binding</keyword>
<organism evidence="4 5">
    <name type="scientific">Ktedonospora formicarum</name>
    <dbReference type="NCBI Taxonomy" id="2778364"/>
    <lineage>
        <taxon>Bacteria</taxon>
        <taxon>Bacillati</taxon>
        <taxon>Chloroflexota</taxon>
        <taxon>Ktedonobacteria</taxon>
        <taxon>Ktedonobacterales</taxon>
        <taxon>Ktedonobacteraceae</taxon>
        <taxon>Ktedonospora</taxon>
    </lineage>
</organism>
<name>A0A8J3I648_9CHLR</name>
<proteinExistence type="predicted"/>
<dbReference type="Gene3D" id="1.10.357.10">
    <property type="entry name" value="Tetracycline Repressor, domain 2"/>
    <property type="match status" value="1"/>
</dbReference>
<dbReference type="PRINTS" id="PR00455">
    <property type="entry name" value="HTHTETR"/>
</dbReference>
<reference evidence="4" key="1">
    <citation type="submission" date="2020-10" db="EMBL/GenBank/DDBJ databases">
        <title>Taxonomic study of unclassified bacteria belonging to the class Ktedonobacteria.</title>
        <authorList>
            <person name="Yabe S."/>
            <person name="Wang C.M."/>
            <person name="Zheng Y."/>
            <person name="Sakai Y."/>
            <person name="Cavaletti L."/>
            <person name="Monciardini P."/>
            <person name="Donadio S."/>
        </authorList>
    </citation>
    <scope>NUCLEOTIDE SEQUENCE</scope>
    <source>
        <strain evidence="4">SOSP1-1</strain>
    </source>
</reference>
<evidence type="ECO:0000256" key="2">
    <source>
        <dbReference type="PROSITE-ProRule" id="PRU00335"/>
    </source>
</evidence>
<evidence type="ECO:0000259" key="3">
    <source>
        <dbReference type="PROSITE" id="PS50977"/>
    </source>
</evidence>